<reference evidence="1" key="1">
    <citation type="submission" date="2017-06" db="EMBL/GenBank/DDBJ databases">
        <authorList>
            <person name="Assis F.L."/>
            <person name="Abrahao J.S."/>
            <person name="Silva L."/>
            <person name="Khalil J.B."/>
            <person name="Rodrigues R."/>
            <person name="Silva L.S."/>
            <person name="Boratto P."/>
            <person name="Andrade M."/>
            <person name="Kroon E.G."/>
            <person name="Ribeiro B."/>
            <person name="Bergier I."/>
            <person name="Seligmann H."/>
            <person name="Ghigo E."/>
            <person name="Colson P."/>
            <person name="Levasseur A."/>
            <person name="Raoult D."/>
            <person name="Scola B.L."/>
        </authorList>
    </citation>
    <scope>NUCLEOTIDE SEQUENCE</scope>
    <source>
        <strain evidence="1">Deep ocean</strain>
    </source>
</reference>
<proteinExistence type="predicted"/>
<name>A0A6N1NFW4_9VIRU</name>
<dbReference type="GeneID" id="80517519"/>
<protein>
    <recommendedName>
        <fullName evidence="2">Zn-finger domain-containing protein</fullName>
    </recommendedName>
</protein>
<evidence type="ECO:0008006" key="2">
    <source>
        <dbReference type="Google" id="ProtNLM"/>
    </source>
</evidence>
<organism evidence="1">
    <name type="scientific">Tupanvirus deep ocean</name>
    <dbReference type="NCBI Taxonomy" id="2126984"/>
    <lineage>
        <taxon>Viruses</taxon>
        <taxon>Varidnaviria</taxon>
        <taxon>Bamfordvirae</taxon>
        <taxon>Nucleocytoviricota</taxon>
        <taxon>Megaviricetes</taxon>
        <taxon>Imitervirales</taxon>
        <taxon>Mimiviridae</taxon>
        <taxon>Megamimivirinae</taxon>
        <taxon>Tupanvirus</taxon>
        <taxon>Tupanvirus altamarinense</taxon>
    </lineage>
</organism>
<dbReference type="EMBL" id="MF405918">
    <property type="protein sequence ID" value="QKU34209.1"/>
    <property type="molecule type" value="Genomic_DNA"/>
</dbReference>
<accession>A0A6N1NFW4</accession>
<evidence type="ECO:0000313" key="1">
    <source>
        <dbReference type="EMBL" id="QKU34209.1"/>
    </source>
</evidence>
<dbReference type="RefSeq" id="YP_010780828.1">
    <property type="nucleotide sequence ID" value="NC_075038.1"/>
</dbReference>
<dbReference type="KEGG" id="vg:80517519"/>
<sequence>MEQRNTERNNNLHTREECPSCHFVFVVGYDASGIRNCPSCKQQFVSGQKINHGNGCSICVNRYQGANNVYYKDGCPAIMSDGRFITYYNSTNELTETMRKLNGFRSPNEFRTFMQKHGDQFMNAERNFIQKENTCSPSTACSEGWYKLWTQNNGNWANTNQIPQAYNQ</sequence>
<reference evidence="1" key="2">
    <citation type="journal article" date="2018" name="Nat. Commun.">
        <title>Tailed giant Tupanvirus possesses the most complete translational apparatus of the known virosphere.</title>
        <authorList>
            <person name="Abrahao J."/>
            <person name="Silva L."/>
            <person name="Silva L.S."/>
            <person name="Khalil J.Y.B."/>
            <person name="Rodrigues R."/>
            <person name="Arantes T."/>
            <person name="Assis F."/>
            <person name="Boratto P."/>
            <person name="Andrade M."/>
            <person name="Kroon E.G."/>
            <person name="Ribeiro B."/>
            <person name="Bergier I."/>
            <person name="Seligmann H."/>
            <person name="Ghigo E."/>
            <person name="Colson P."/>
            <person name="Levasseur A."/>
            <person name="Kroemer G."/>
            <person name="Raoult D."/>
            <person name="La Scola B."/>
        </authorList>
    </citation>
    <scope>NUCLEOTIDE SEQUENCE [LARGE SCALE GENOMIC DNA]</scope>
    <source>
        <strain evidence="1">Deep ocean</strain>
    </source>
</reference>